<evidence type="ECO:0000256" key="8">
    <source>
        <dbReference type="ARBA" id="ARBA00023136"/>
    </source>
</evidence>
<organism evidence="11 12">
    <name type="scientific">Ferrithrix thermotolerans DSM 19514</name>
    <dbReference type="NCBI Taxonomy" id="1121881"/>
    <lineage>
        <taxon>Bacteria</taxon>
        <taxon>Bacillati</taxon>
        <taxon>Actinomycetota</taxon>
        <taxon>Acidimicrobiia</taxon>
        <taxon>Acidimicrobiales</taxon>
        <taxon>Acidimicrobiaceae</taxon>
        <taxon>Ferrithrix</taxon>
    </lineage>
</organism>
<evidence type="ECO:0000256" key="1">
    <source>
        <dbReference type="ARBA" id="ARBA00004370"/>
    </source>
</evidence>
<comment type="subunit">
    <text evidence="9">Component of the Sec protein translocase complex. Heterotrimer consisting of SecY, SecE and SecG subunits. The heterotrimers can form oligomers, although 1 heterotrimer is thought to be able to translocate proteins. Interacts with the ribosome. Interacts with SecDF, and other proteins may be involved. Interacts with SecA.</text>
</comment>
<dbReference type="GO" id="GO:0009306">
    <property type="term" value="P:protein secretion"/>
    <property type="evidence" value="ECO:0007669"/>
    <property type="project" value="UniProtKB-UniRule"/>
</dbReference>
<evidence type="ECO:0000256" key="5">
    <source>
        <dbReference type="ARBA" id="ARBA00022927"/>
    </source>
</evidence>
<dbReference type="PANTHER" id="PTHR33910">
    <property type="entry name" value="PROTEIN TRANSLOCASE SUBUNIT SECE"/>
    <property type="match status" value="1"/>
</dbReference>
<evidence type="ECO:0000256" key="10">
    <source>
        <dbReference type="SAM" id="MobiDB-lite"/>
    </source>
</evidence>
<keyword evidence="2 9" id="KW-0813">Transport</keyword>
<evidence type="ECO:0000256" key="7">
    <source>
        <dbReference type="ARBA" id="ARBA00023010"/>
    </source>
</evidence>
<evidence type="ECO:0000256" key="2">
    <source>
        <dbReference type="ARBA" id="ARBA00022448"/>
    </source>
</evidence>
<keyword evidence="8 9" id="KW-0472">Membrane</keyword>
<protein>
    <recommendedName>
        <fullName evidence="9">Protein translocase subunit SecE</fullName>
    </recommendedName>
</protein>
<dbReference type="PANTHER" id="PTHR33910:SF1">
    <property type="entry name" value="PROTEIN TRANSLOCASE SUBUNIT SECE"/>
    <property type="match status" value="1"/>
</dbReference>
<comment type="function">
    <text evidence="9">Essential subunit of the Sec protein translocation channel SecYEG. Clamps together the 2 halves of SecY. May contact the channel plug during translocation.</text>
</comment>
<feature type="transmembrane region" description="Helical" evidence="9">
    <location>
        <begin position="66"/>
        <end position="91"/>
    </location>
</feature>
<evidence type="ECO:0000256" key="3">
    <source>
        <dbReference type="ARBA" id="ARBA00022475"/>
    </source>
</evidence>
<dbReference type="GO" id="GO:0043952">
    <property type="term" value="P:protein transport by the Sec complex"/>
    <property type="evidence" value="ECO:0007669"/>
    <property type="project" value="UniProtKB-UniRule"/>
</dbReference>
<accession>A0A1M4SRB7</accession>
<dbReference type="InterPro" id="IPR038379">
    <property type="entry name" value="SecE_sf"/>
</dbReference>
<gene>
    <name evidence="9" type="primary">secE</name>
    <name evidence="11" type="ORF">SAMN02745225_00347</name>
</gene>
<evidence type="ECO:0000256" key="9">
    <source>
        <dbReference type="HAMAP-Rule" id="MF_00422"/>
    </source>
</evidence>
<keyword evidence="7 9" id="KW-0811">Translocation</keyword>
<dbReference type="GO" id="GO:0008320">
    <property type="term" value="F:protein transmembrane transporter activity"/>
    <property type="evidence" value="ECO:0007669"/>
    <property type="project" value="UniProtKB-UniRule"/>
</dbReference>
<keyword evidence="4 9" id="KW-0812">Transmembrane</keyword>
<evidence type="ECO:0000256" key="4">
    <source>
        <dbReference type="ARBA" id="ARBA00022692"/>
    </source>
</evidence>
<dbReference type="InterPro" id="IPR005807">
    <property type="entry name" value="SecE_bac"/>
</dbReference>
<keyword evidence="12" id="KW-1185">Reference proteome</keyword>
<dbReference type="Pfam" id="PF00584">
    <property type="entry name" value="SecE"/>
    <property type="match status" value="1"/>
</dbReference>
<evidence type="ECO:0000313" key="12">
    <source>
        <dbReference type="Proteomes" id="UP000184295"/>
    </source>
</evidence>
<sequence>MNRETKRMLQRQGQLDKSGEPAAPVKSVPAQARSKADPARRGGIKKYFNDVKSELKKVKWPSRQDVVSYSSLVFVVLVLVIAFIFGLNLVFSKLVFFLFK</sequence>
<reference evidence="12" key="1">
    <citation type="submission" date="2016-11" db="EMBL/GenBank/DDBJ databases">
        <authorList>
            <person name="Varghese N."/>
            <person name="Submissions S."/>
        </authorList>
    </citation>
    <scope>NUCLEOTIDE SEQUENCE [LARGE SCALE GENOMIC DNA]</scope>
    <source>
        <strain evidence="12">DSM 19514</strain>
    </source>
</reference>
<dbReference type="STRING" id="1121881.SAMN02745225_00347"/>
<dbReference type="AlphaFoldDB" id="A0A1M4SRB7"/>
<comment type="subcellular location">
    <subcellularLocation>
        <location evidence="9">Cell membrane</location>
        <topology evidence="9">Single-pass membrane protein</topology>
    </subcellularLocation>
    <subcellularLocation>
        <location evidence="1">Membrane</location>
    </subcellularLocation>
</comment>
<dbReference type="HAMAP" id="MF_00422">
    <property type="entry name" value="SecE"/>
    <property type="match status" value="1"/>
</dbReference>
<dbReference type="Gene3D" id="1.20.5.1030">
    <property type="entry name" value="Preprotein translocase secy subunit"/>
    <property type="match status" value="1"/>
</dbReference>
<dbReference type="Proteomes" id="UP000184295">
    <property type="component" value="Unassembled WGS sequence"/>
</dbReference>
<dbReference type="GO" id="GO:0006605">
    <property type="term" value="P:protein targeting"/>
    <property type="evidence" value="ECO:0007669"/>
    <property type="project" value="UniProtKB-UniRule"/>
</dbReference>
<dbReference type="GO" id="GO:0065002">
    <property type="term" value="P:intracellular protein transmembrane transport"/>
    <property type="evidence" value="ECO:0007669"/>
    <property type="project" value="UniProtKB-UniRule"/>
</dbReference>
<dbReference type="GO" id="GO:0005886">
    <property type="term" value="C:plasma membrane"/>
    <property type="evidence" value="ECO:0007669"/>
    <property type="project" value="UniProtKB-SubCell"/>
</dbReference>
<dbReference type="EMBL" id="FQUL01000003">
    <property type="protein sequence ID" value="SHE34725.1"/>
    <property type="molecule type" value="Genomic_DNA"/>
</dbReference>
<evidence type="ECO:0000313" key="11">
    <source>
        <dbReference type="EMBL" id="SHE34725.1"/>
    </source>
</evidence>
<keyword evidence="3 9" id="KW-1003">Cell membrane</keyword>
<keyword evidence="6 9" id="KW-1133">Transmembrane helix</keyword>
<dbReference type="InterPro" id="IPR001901">
    <property type="entry name" value="Translocase_SecE/Sec61-g"/>
</dbReference>
<evidence type="ECO:0000256" key="6">
    <source>
        <dbReference type="ARBA" id="ARBA00022989"/>
    </source>
</evidence>
<proteinExistence type="inferred from homology"/>
<feature type="region of interest" description="Disordered" evidence="10">
    <location>
        <begin position="1"/>
        <end position="40"/>
    </location>
</feature>
<name>A0A1M4SRB7_9ACTN</name>
<comment type="similarity">
    <text evidence="9">Belongs to the SecE/SEC61-gamma family.</text>
</comment>
<keyword evidence="5 9" id="KW-0653">Protein transport</keyword>
<dbReference type="NCBIfam" id="TIGR00964">
    <property type="entry name" value="secE_bact"/>
    <property type="match status" value="1"/>
</dbReference>